<name>A0AC35TY31_9BILA</name>
<evidence type="ECO:0000313" key="2">
    <source>
        <dbReference type="WBParaSite" id="RSKR_0000564400.1"/>
    </source>
</evidence>
<accession>A0AC35TY31</accession>
<proteinExistence type="predicted"/>
<dbReference type="WBParaSite" id="RSKR_0000564400.1">
    <property type="protein sequence ID" value="RSKR_0000564400.1"/>
    <property type="gene ID" value="RSKR_0000564400"/>
</dbReference>
<dbReference type="Proteomes" id="UP000095286">
    <property type="component" value="Unplaced"/>
</dbReference>
<organism evidence="1 2">
    <name type="scientific">Rhabditophanes sp. KR3021</name>
    <dbReference type="NCBI Taxonomy" id="114890"/>
    <lineage>
        <taxon>Eukaryota</taxon>
        <taxon>Metazoa</taxon>
        <taxon>Ecdysozoa</taxon>
        <taxon>Nematoda</taxon>
        <taxon>Chromadorea</taxon>
        <taxon>Rhabditida</taxon>
        <taxon>Tylenchina</taxon>
        <taxon>Panagrolaimomorpha</taxon>
        <taxon>Strongyloidoidea</taxon>
        <taxon>Alloionematidae</taxon>
        <taxon>Rhabditophanes</taxon>
    </lineage>
</organism>
<protein>
    <submittedName>
        <fullName evidence="2">Uncharacterized protein</fullName>
    </submittedName>
</protein>
<sequence>MPTSGECVYSNFGHKMQPISKEFVIPINQIETLTLMIQDILDHYYFGKCLITTKIQFDGVGAGDTKIASTFSNKITTKAKNKHRGTKTNMKKRLISSFSTAHSRSLYSDKFSKTPSIATSVAKPFIKPCTAAQRTFSDHSNMIRLSHDDADVQAIFGFNIQTPSKDLTRSFSAIKFDTNGSAVGIGRR</sequence>
<reference evidence="2" key="1">
    <citation type="submission" date="2016-11" db="UniProtKB">
        <authorList>
            <consortium name="WormBaseParasite"/>
        </authorList>
    </citation>
    <scope>IDENTIFICATION</scope>
    <source>
        <strain evidence="2">KR3021</strain>
    </source>
</reference>
<evidence type="ECO:0000313" key="1">
    <source>
        <dbReference type="Proteomes" id="UP000095286"/>
    </source>
</evidence>